<evidence type="ECO:0000313" key="5">
    <source>
        <dbReference type="Proteomes" id="UP000236723"/>
    </source>
</evidence>
<dbReference type="InterPro" id="IPR051257">
    <property type="entry name" value="Diverse_CBS-Domain"/>
</dbReference>
<sequence>MRIGNVYRPGVLGCQADDRLSDAARRMTEEKVGALAVLDGDQITGIITERDLVSAVAAADDPGSAAVAAYTTTRVQTAGMDEDSQQVARRMLDAGIRHLPVEDHGRMVGMVSMRDLLALETWTT</sequence>
<name>A0A1H6DME8_9ACTN</name>
<dbReference type="Gene3D" id="3.10.580.10">
    <property type="entry name" value="CBS-domain"/>
    <property type="match status" value="1"/>
</dbReference>
<evidence type="ECO:0000259" key="3">
    <source>
        <dbReference type="PROSITE" id="PS51371"/>
    </source>
</evidence>
<protein>
    <submittedName>
        <fullName evidence="4">CBS domain-containing protein</fullName>
    </submittedName>
</protein>
<feature type="domain" description="CBS" evidence="3">
    <location>
        <begin position="71"/>
        <end position="124"/>
    </location>
</feature>
<dbReference type="RefSeq" id="WP_103942591.1">
    <property type="nucleotide sequence ID" value="NZ_FNVO01000018.1"/>
</dbReference>
<dbReference type="Proteomes" id="UP000236723">
    <property type="component" value="Unassembled WGS sequence"/>
</dbReference>
<dbReference type="InterPro" id="IPR046342">
    <property type="entry name" value="CBS_dom_sf"/>
</dbReference>
<reference evidence="5" key="1">
    <citation type="submission" date="2016-10" db="EMBL/GenBank/DDBJ databases">
        <authorList>
            <person name="Varghese N."/>
            <person name="Submissions S."/>
        </authorList>
    </citation>
    <scope>NUCLEOTIDE SEQUENCE [LARGE SCALE GENOMIC DNA]</scope>
    <source>
        <strain evidence="5">DSM 43163</strain>
    </source>
</reference>
<keyword evidence="1 2" id="KW-0129">CBS domain</keyword>
<gene>
    <name evidence="4" type="ORF">SAMN04489712_11873</name>
</gene>
<accession>A0A1H6DME8</accession>
<proteinExistence type="predicted"/>
<dbReference type="PANTHER" id="PTHR43080:SF2">
    <property type="entry name" value="CBS DOMAIN-CONTAINING PROTEIN"/>
    <property type="match status" value="1"/>
</dbReference>
<dbReference type="EMBL" id="FNVO01000018">
    <property type="protein sequence ID" value="SEG85755.1"/>
    <property type="molecule type" value="Genomic_DNA"/>
</dbReference>
<dbReference type="InterPro" id="IPR000644">
    <property type="entry name" value="CBS_dom"/>
</dbReference>
<evidence type="ECO:0000256" key="1">
    <source>
        <dbReference type="ARBA" id="ARBA00023122"/>
    </source>
</evidence>
<evidence type="ECO:0000256" key="2">
    <source>
        <dbReference type="PROSITE-ProRule" id="PRU00703"/>
    </source>
</evidence>
<dbReference type="PROSITE" id="PS51371">
    <property type="entry name" value="CBS"/>
    <property type="match status" value="2"/>
</dbReference>
<dbReference type="AlphaFoldDB" id="A0A1H6DME8"/>
<feature type="domain" description="CBS" evidence="3">
    <location>
        <begin position="7"/>
        <end position="62"/>
    </location>
</feature>
<dbReference type="SMART" id="SM00116">
    <property type="entry name" value="CBS"/>
    <property type="match status" value="2"/>
</dbReference>
<dbReference type="Pfam" id="PF00571">
    <property type="entry name" value="CBS"/>
    <property type="match status" value="2"/>
</dbReference>
<dbReference type="PANTHER" id="PTHR43080">
    <property type="entry name" value="CBS DOMAIN-CONTAINING PROTEIN CBSX3, MITOCHONDRIAL"/>
    <property type="match status" value="1"/>
</dbReference>
<dbReference type="OrthoDB" id="9799454at2"/>
<dbReference type="SUPFAM" id="SSF54631">
    <property type="entry name" value="CBS-domain pair"/>
    <property type="match status" value="1"/>
</dbReference>
<evidence type="ECO:0000313" key="4">
    <source>
        <dbReference type="EMBL" id="SEG85755.1"/>
    </source>
</evidence>
<organism evidence="4 5">
    <name type="scientific">Thermomonospora echinospora</name>
    <dbReference type="NCBI Taxonomy" id="1992"/>
    <lineage>
        <taxon>Bacteria</taxon>
        <taxon>Bacillati</taxon>
        <taxon>Actinomycetota</taxon>
        <taxon>Actinomycetes</taxon>
        <taxon>Streptosporangiales</taxon>
        <taxon>Thermomonosporaceae</taxon>
        <taxon>Thermomonospora</taxon>
    </lineage>
</organism>
<keyword evidence="5" id="KW-1185">Reference proteome</keyword>